<dbReference type="Proteomes" id="UP000215914">
    <property type="component" value="Unassembled WGS sequence"/>
</dbReference>
<comment type="caution">
    <text evidence="1">The sequence shown here is derived from an EMBL/GenBank/DDBJ whole genome shotgun (WGS) entry which is preliminary data.</text>
</comment>
<dbReference type="AlphaFoldDB" id="A0A9K3NG03"/>
<accession>A0A9K3NG03</accession>
<evidence type="ECO:0000313" key="1">
    <source>
        <dbReference type="EMBL" id="KAF5798425.1"/>
    </source>
</evidence>
<keyword evidence="2" id="KW-1185">Reference proteome</keyword>
<name>A0A9K3NG03_HELAN</name>
<protein>
    <submittedName>
        <fullName evidence="1">Uncharacterized protein</fullName>
    </submittedName>
</protein>
<dbReference type="EMBL" id="MNCJ02000322">
    <property type="protein sequence ID" value="KAF5798425.1"/>
    <property type="molecule type" value="Genomic_DNA"/>
</dbReference>
<proteinExistence type="predicted"/>
<evidence type="ECO:0000313" key="2">
    <source>
        <dbReference type="Proteomes" id="UP000215914"/>
    </source>
</evidence>
<reference evidence="1" key="2">
    <citation type="submission" date="2020-06" db="EMBL/GenBank/DDBJ databases">
        <title>Helianthus annuus Genome sequencing and assembly Release 2.</title>
        <authorList>
            <person name="Gouzy J."/>
            <person name="Langlade N."/>
            <person name="Munos S."/>
        </authorList>
    </citation>
    <scope>NUCLEOTIDE SEQUENCE</scope>
    <source>
        <tissue evidence="1">Leaves</tissue>
    </source>
</reference>
<dbReference type="Gramene" id="mRNA:HanXRQr2_Chr07g0292751">
    <property type="protein sequence ID" value="mRNA:HanXRQr2_Chr07g0292751"/>
    <property type="gene ID" value="HanXRQr2_Chr07g0292751"/>
</dbReference>
<sequence>MLPSVQVAMKCIKRVASQLDALDGPIKNQTEFFLLQGADRYGAEWKGGLELST</sequence>
<organism evidence="1 2">
    <name type="scientific">Helianthus annuus</name>
    <name type="common">Common sunflower</name>
    <dbReference type="NCBI Taxonomy" id="4232"/>
    <lineage>
        <taxon>Eukaryota</taxon>
        <taxon>Viridiplantae</taxon>
        <taxon>Streptophyta</taxon>
        <taxon>Embryophyta</taxon>
        <taxon>Tracheophyta</taxon>
        <taxon>Spermatophyta</taxon>
        <taxon>Magnoliopsida</taxon>
        <taxon>eudicotyledons</taxon>
        <taxon>Gunneridae</taxon>
        <taxon>Pentapetalae</taxon>
        <taxon>asterids</taxon>
        <taxon>campanulids</taxon>
        <taxon>Asterales</taxon>
        <taxon>Asteraceae</taxon>
        <taxon>Asteroideae</taxon>
        <taxon>Heliantheae alliance</taxon>
        <taxon>Heliantheae</taxon>
        <taxon>Helianthus</taxon>
    </lineage>
</organism>
<reference evidence="1" key="1">
    <citation type="journal article" date="2017" name="Nature">
        <title>The sunflower genome provides insights into oil metabolism, flowering and Asterid evolution.</title>
        <authorList>
            <person name="Badouin H."/>
            <person name="Gouzy J."/>
            <person name="Grassa C.J."/>
            <person name="Murat F."/>
            <person name="Staton S.E."/>
            <person name="Cottret L."/>
            <person name="Lelandais-Briere C."/>
            <person name="Owens G.L."/>
            <person name="Carrere S."/>
            <person name="Mayjonade B."/>
            <person name="Legrand L."/>
            <person name="Gill N."/>
            <person name="Kane N.C."/>
            <person name="Bowers J.E."/>
            <person name="Hubner S."/>
            <person name="Bellec A."/>
            <person name="Berard A."/>
            <person name="Berges H."/>
            <person name="Blanchet N."/>
            <person name="Boniface M.C."/>
            <person name="Brunel D."/>
            <person name="Catrice O."/>
            <person name="Chaidir N."/>
            <person name="Claudel C."/>
            <person name="Donnadieu C."/>
            <person name="Faraut T."/>
            <person name="Fievet G."/>
            <person name="Helmstetter N."/>
            <person name="King M."/>
            <person name="Knapp S.J."/>
            <person name="Lai Z."/>
            <person name="Le Paslier M.C."/>
            <person name="Lippi Y."/>
            <person name="Lorenzon L."/>
            <person name="Mandel J.R."/>
            <person name="Marage G."/>
            <person name="Marchand G."/>
            <person name="Marquand E."/>
            <person name="Bret-Mestries E."/>
            <person name="Morien E."/>
            <person name="Nambeesan S."/>
            <person name="Nguyen T."/>
            <person name="Pegot-Espagnet P."/>
            <person name="Pouilly N."/>
            <person name="Raftis F."/>
            <person name="Sallet E."/>
            <person name="Schiex T."/>
            <person name="Thomas J."/>
            <person name="Vandecasteele C."/>
            <person name="Vares D."/>
            <person name="Vear F."/>
            <person name="Vautrin S."/>
            <person name="Crespi M."/>
            <person name="Mangin B."/>
            <person name="Burke J.M."/>
            <person name="Salse J."/>
            <person name="Munos S."/>
            <person name="Vincourt P."/>
            <person name="Rieseberg L.H."/>
            <person name="Langlade N.B."/>
        </authorList>
    </citation>
    <scope>NUCLEOTIDE SEQUENCE</scope>
    <source>
        <tissue evidence="1">Leaves</tissue>
    </source>
</reference>
<gene>
    <name evidence="1" type="ORF">HanXRQr2_Chr07g0292751</name>
</gene>